<dbReference type="EMBL" id="CAEQ01002440">
    <property type="protein sequence ID" value="CCD16777.1"/>
    <property type="molecule type" value="Genomic_DNA"/>
</dbReference>
<protein>
    <submittedName>
        <fullName evidence="1">WGS project CAEQ00000000 data, annotated contig 653</fullName>
    </submittedName>
</protein>
<keyword evidence="2" id="KW-1185">Reference proteome</keyword>
<sequence>MLIPLACLNQVPSVCLFPLIRHFLLMSHKHPATLTNMYAAPIHMHKHKKALFVHEGHPPRHFFLFFKHVTVPLLPHQRTPPVALRNFAPALWANNSRRGPRPPLPPCRPPAADLPVRCDAWKRQRVLVRTLGRRELTASASCRWAAGPPPCWRMRATVALCWTWQRAYTALRYFAPCWHWASPSKSRSLGMKCAWKALPRCTVSDRKTWRCSRH</sequence>
<reference evidence="2" key="1">
    <citation type="submission" date="2011-07" db="EMBL/GenBank/DDBJ databases">
        <title>Divergent evolution of antigenic variation in African trypanosomes.</title>
        <authorList>
            <person name="Jackson A.P."/>
            <person name="Berry A."/>
            <person name="Allison H.C."/>
            <person name="Burton P."/>
            <person name="Anderson J."/>
            <person name="Aslett M."/>
            <person name="Brown R."/>
            <person name="Corton N."/>
            <person name="Harris D."/>
            <person name="Hauser H."/>
            <person name="Gamble J."/>
            <person name="Gilderthorp R."/>
            <person name="McQuillan J."/>
            <person name="Quail M.A."/>
            <person name="Sanders M."/>
            <person name="Van Tonder A."/>
            <person name="Ginger M.L."/>
            <person name="Donelson J.E."/>
            <person name="Field M.C."/>
            <person name="Barry J.D."/>
            <person name="Berriman M."/>
            <person name="Hertz-Fowler C."/>
        </authorList>
    </citation>
    <scope>NUCLEOTIDE SEQUENCE [LARGE SCALE GENOMIC DNA]</scope>
    <source>
        <strain evidence="2">IL3000</strain>
    </source>
</reference>
<evidence type="ECO:0000313" key="2">
    <source>
        <dbReference type="Proteomes" id="UP000000702"/>
    </source>
</evidence>
<organism evidence="1 2">
    <name type="scientific">Trypanosoma congolense (strain IL3000)</name>
    <dbReference type="NCBI Taxonomy" id="1068625"/>
    <lineage>
        <taxon>Eukaryota</taxon>
        <taxon>Discoba</taxon>
        <taxon>Euglenozoa</taxon>
        <taxon>Kinetoplastea</taxon>
        <taxon>Metakinetoplastina</taxon>
        <taxon>Trypanosomatida</taxon>
        <taxon>Trypanosomatidae</taxon>
        <taxon>Trypanosoma</taxon>
        <taxon>Nannomonas</taxon>
    </lineage>
</organism>
<dbReference type="Proteomes" id="UP000000702">
    <property type="component" value="Unassembled WGS sequence"/>
</dbReference>
<proteinExistence type="predicted"/>
<comment type="caution">
    <text evidence="1">The sequence shown here is derived from an EMBL/GenBank/DDBJ whole genome shotgun (WGS) entry which is preliminary data.</text>
</comment>
<evidence type="ECO:0000313" key="1">
    <source>
        <dbReference type="EMBL" id="CCD16777.1"/>
    </source>
</evidence>
<dbReference type="VEuPathDB" id="TriTrypDB:TcIL3000_0_16780"/>
<dbReference type="AlphaFoldDB" id="F9WHI4"/>
<accession>F9WHI4</accession>
<name>F9WHI4_TRYCI</name>
<reference evidence="1 2" key="2">
    <citation type="journal article" date="2012" name="Proc. Natl. Acad. Sci. U.S.A.">
        <title>Antigenic diversity is generated by distinct evolutionary mechanisms in African trypanosome species.</title>
        <authorList>
            <person name="Jackson A.P."/>
            <person name="Berry A."/>
            <person name="Aslett M."/>
            <person name="Allison H.C."/>
            <person name="Burton P."/>
            <person name="Vavrova-Anderson J."/>
            <person name="Brown R."/>
            <person name="Browne H."/>
            <person name="Corton N."/>
            <person name="Hauser H."/>
            <person name="Gamble J."/>
            <person name="Gilderthorp R."/>
            <person name="Marcello L."/>
            <person name="McQuillan J."/>
            <person name="Otto T.D."/>
            <person name="Quail M.A."/>
            <person name="Sanders M.J."/>
            <person name="van Tonder A."/>
            <person name="Ginger M.L."/>
            <person name="Field M.C."/>
            <person name="Barry J.D."/>
            <person name="Hertz-Fowler C."/>
            <person name="Berriman M."/>
        </authorList>
    </citation>
    <scope>NUCLEOTIDE SEQUENCE [LARGE SCALE GENOMIC DNA]</scope>
    <source>
        <strain evidence="1 2">IL3000</strain>
    </source>
</reference>
<gene>
    <name evidence="1" type="ORF">TCIL3000_0_16780</name>
</gene>